<protein>
    <submittedName>
        <fullName evidence="6">Phosphodiesterase</fullName>
    </submittedName>
</protein>
<feature type="domain" description="Calcineurin-like phosphoesterase" evidence="5">
    <location>
        <begin position="24"/>
        <end position="222"/>
    </location>
</feature>
<evidence type="ECO:0000256" key="4">
    <source>
        <dbReference type="ARBA" id="ARBA00025742"/>
    </source>
</evidence>
<evidence type="ECO:0000259" key="5">
    <source>
        <dbReference type="Pfam" id="PF00149"/>
    </source>
</evidence>
<organism evidence="6 7">
    <name type="scientific">Thalassospira povalilytica</name>
    <dbReference type="NCBI Taxonomy" id="732237"/>
    <lineage>
        <taxon>Bacteria</taxon>
        <taxon>Pseudomonadati</taxon>
        <taxon>Pseudomonadota</taxon>
        <taxon>Alphaproteobacteria</taxon>
        <taxon>Rhodospirillales</taxon>
        <taxon>Thalassospiraceae</taxon>
        <taxon>Thalassospira</taxon>
    </lineage>
</organism>
<dbReference type="InterPro" id="IPR026575">
    <property type="entry name" value="GpdQ/CpdA-like"/>
</dbReference>
<dbReference type="InterPro" id="IPR029052">
    <property type="entry name" value="Metallo-depent_PP-like"/>
</dbReference>
<dbReference type="CDD" id="cd07402">
    <property type="entry name" value="MPP_GpdQ"/>
    <property type="match status" value="1"/>
</dbReference>
<name>A0ABX4RAG3_9PROT</name>
<evidence type="ECO:0000256" key="3">
    <source>
        <dbReference type="ARBA" id="ARBA00023004"/>
    </source>
</evidence>
<evidence type="ECO:0000313" key="7">
    <source>
        <dbReference type="Proteomes" id="UP000233365"/>
    </source>
</evidence>
<gene>
    <name evidence="6" type="ORF">CU041_04545</name>
</gene>
<dbReference type="PANTHER" id="PTHR42988:SF2">
    <property type="entry name" value="CYCLIC NUCLEOTIDE PHOSPHODIESTERASE CBUA0032-RELATED"/>
    <property type="match status" value="1"/>
</dbReference>
<proteinExistence type="inferred from homology"/>
<evidence type="ECO:0000313" key="6">
    <source>
        <dbReference type="EMBL" id="PKR50843.1"/>
    </source>
</evidence>
<accession>A0ABX4RAG3</accession>
<dbReference type="InterPro" id="IPR050884">
    <property type="entry name" value="CNP_phosphodiesterase-III"/>
</dbReference>
<dbReference type="EMBL" id="PGTS01000002">
    <property type="protein sequence ID" value="PKR50843.1"/>
    <property type="molecule type" value="Genomic_DNA"/>
</dbReference>
<comment type="caution">
    <text evidence="6">The sequence shown here is derived from an EMBL/GenBank/DDBJ whole genome shotgun (WGS) entry which is preliminary data.</text>
</comment>
<keyword evidence="3" id="KW-0408">Iron</keyword>
<evidence type="ECO:0000256" key="1">
    <source>
        <dbReference type="ARBA" id="ARBA00022723"/>
    </source>
</evidence>
<evidence type="ECO:0000256" key="2">
    <source>
        <dbReference type="ARBA" id="ARBA00022801"/>
    </source>
</evidence>
<dbReference type="SUPFAM" id="SSF56300">
    <property type="entry name" value="Metallo-dependent phosphatases"/>
    <property type="match status" value="1"/>
</dbReference>
<keyword evidence="7" id="KW-1185">Reference proteome</keyword>
<dbReference type="Gene3D" id="3.60.21.40">
    <property type="entry name" value="GpdQ, catalytic alpha/beta sandwich domain"/>
    <property type="match status" value="1"/>
</dbReference>
<dbReference type="InterPro" id="IPR004843">
    <property type="entry name" value="Calcineurin-like_PHP"/>
</dbReference>
<keyword evidence="2" id="KW-0378">Hydrolase</keyword>
<dbReference type="Pfam" id="PF00149">
    <property type="entry name" value="Metallophos"/>
    <property type="match status" value="1"/>
</dbReference>
<dbReference type="Proteomes" id="UP000233365">
    <property type="component" value="Unassembled WGS sequence"/>
</dbReference>
<dbReference type="InterPro" id="IPR042283">
    <property type="entry name" value="GpdQ_catalytic"/>
</dbReference>
<dbReference type="PANTHER" id="PTHR42988">
    <property type="entry name" value="PHOSPHOHYDROLASE"/>
    <property type="match status" value="1"/>
</dbReference>
<comment type="similarity">
    <text evidence="4">Belongs to the cyclic nucleotide phosphodiesterase class-III family.</text>
</comment>
<reference evidence="6 7" key="1">
    <citation type="submission" date="2017-11" db="EMBL/GenBank/DDBJ databases">
        <title>Biodiversity and function of Thalassospira species in the particle-attached aromatic-hydrocarbon-degrading consortia from the surface seawater of the China South Sea.</title>
        <authorList>
            <person name="Dong C."/>
            <person name="Liu R."/>
            <person name="Shao Z."/>
        </authorList>
    </citation>
    <scope>NUCLEOTIDE SEQUENCE [LARGE SCALE GENOMIC DNA]</scope>
    <source>
        <strain evidence="6 7">139Z-12</strain>
    </source>
</reference>
<sequence>MPETPHRRCDGIGTRQKERSKSMIIAQLTDLHIGAGRRLAYRKVDTAAALEKAVKRVNTMVPRPDIVLFSGDIGDLGIDAEYALVAEILSGLEVPYFMVPGNHDQRLPLRQAFPDATPIDADQSFVNYAVEGYPVRLIGIDTLDEGRPEGKLAPETLDWLEETLSGETEKPCLLFMHHPPIRVGITHMDVQNLGDGAARLGRIIAAHKDRIKAIICGHVHRPIHTLWAGVPLIIGPSVAHQVALDLDPAGPSAFVMEPPAMHLHVWDQEQGCLLTHLAYIDGYDGPYPFFDADGKLIV</sequence>
<dbReference type="InterPro" id="IPR042281">
    <property type="entry name" value="GpdQ_beta-strand"/>
</dbReference>
<keyword evidence="1" id="KW-0479">Metal-binding</keyword>
<dbReference type="Gene3D" id="3.30.750.180">
    <property type="entry name" value="GpdQ, beta-strand dimerisation domain"/>
    <property type="match status" value="1"/>
</dbReference>